<dbReference type="AlphaFoldDB" id="A0A2M3YYL3"/>
<evidence type="ECO:0000313" key="3">
    <source>
        <dbReference type="EMBL" id="MBW21340.1"/>
    </source>
</evidence>
<dbReference type="EMBL" id="GGFM01000589">
    <property type="protein sequence ID" value="MBW21340.1"/>
    <property type="molecule type" value="Transcribed_RNA"/>
</dbReference>
<feature type="region of interest" description="Disordered" evidence="1">
    <location>
        <begin position="20"/>
        <end position="107"/>
    </location>
</feature>
<evidence type="ECO:0008006" key="4">
    <source>
        <dbReference type="Google" id="ProtNLM"/>
    </source>
</evidence>
<sequence length="160" mass="18198">MKLQILALVVCVAFVVGSEVDSGAPESSTDILQPDQPEVDNDEPAIEDTNPLEEAPEDTPDAEQEQPTPDQPDQEADQEPQQPEQEDDSEDSEESNESTEGEDDKEIIELLEKLHDRQEELDYLNRYLLGRLAPIHASVIDKRLPFTRWSPWAGRRRFFL</sequence>
<protein>
    <recommendedName>
        <fullName evidence="4">Secreted peptide</fullName>
    </recommendedName>
</protein>
<keyword evidence="2" id="KW-0732">Signal</keyword>
<accession>A0A2M3YYL3</accession>
<feature type="chain" id="PRO_5014875925" description="Secreted peptide" evidence="2">
    <location>
        <begin position="18"/>
        <end position="160"/>
    </location>
</feature>
<evidence type="ECO:0000256" key="1">
    <source>
        <dbReference type="SAM" id="MobiDB-lite"/>
    </source>
</evidence>
<reference evidence="3" key="1">
    <citation type="submission" date="2018-01" db="EMBL/GenBank/DDBJ databases">
        <title>An insight into the sialome of Amazonian anophelines.</title>
        <authorList>
            <person name="Ribeiro J.M."/>
            <person name="Scarpassa V."/>
            <person name="Calvo E."/>
        </authorList>
    </citation>
    <scope>NUCLEOTIDE SEQUENCE</scope>
    <source>
        <tissue evidence="3">Salivary glands</tissue>
    </source>
</reference>
<feature type="compositionally biased region" description="Acidic residues" evidence="1">
    <location>
        <begin position="37"/>
        <end position="64"/>
    </location>
</feature>
<feature type="compositionally biased region" description="Acidic residues" evidence="1">
    <location>
        <begin position="72"/>
        <end position="106"/>
    </location>
</feature>
<name>A0A2M3YYL3_9DIPT</name>
<evidence type="ECO:0000256" key="2">
    <source>
        <dbReference type="SAM" id="SignalP"/>
    </source>
</evidence>
<organism evidence="3">
    <name type="scientific">Anopheles braziliensis</name>
    <dbReference type="NCBI Taxonomy" id="58242"/>
    <lineage>
        <taxon>Eukaryota</taxon>
        <taxon>Metazoa</taxon>
        <taxon>Ecdysozoa</taxon>
        <taxon>Arthropoda</taxon>
        <taxon>Hexapoda</taxon>
        <taxon>Insecta</taxon>
        <taxon>Pterygota</taxon>
        <taxon>Neoptera</taxon>
        <taxon>Endopterygota</taxon>
        <taxon>Diptera</taxon>
        <taxon>Nematocera</taxon>
        <taxon>Culicoidea</taxon>
        <taxon>Culicidae</taxon>
        <taxon>Anophelinae</taxon>
        <taxon>Anopheles</taxon>
    </lineage>
</organism>
<proteinExistence type="predicted"/>
<feature type="signal peptide" evidence="2">
    <location>
        <begin position="1"/>
        <end position="17"/>
    </location>
</feature>